<evidence type="ECO:0000313" key="3">
    <source>
        <dbReference type="Proteomes" id="UP000027073"/>
    </source>
</evidence>
<name>A0A067NPE4_PLEO1</name>
<reference evidence="3" key="1">
    <citation type="journal article" date="2014" name="Proc. Natl. Acad. Sci. U.S.A.">
        <title>Extensive sampling of basidiomycete genomes demonstrates inadequacy of the white-rot/brown-rot paradigm for wood decay fungi.</title>
        <authorList>
            <person name="Riley R."/>
            <person name="Salamov A.A."/>
            <person name="Brown D.W."/>
            <person name="Nagy L.G."/>
            <person name="Floudas D."/>
            <person name="Held B.W."/>
            <person name="Levasseur A."/>
            <person name="Lombard V."/>
            <person name="Morin E."/>
            <person name="Otillar R."/>
            <person name="Lindquist E.A."/>
            <person name="Sun H."/>
            <person name="LaButti K.M."/>
            <person name="Schmutz J."/>
            <person name="Jabbour D."/>
            <person name="Luo H."/>
            <person name="Baker S.E."/>
            <person name="Pisabarro A.G."/>
            <person name="Walton J.D."/>
            <person name="Blanchette R.A."/>
            <person name="Henrissat B."/>
            <person name="Martin F."/>
            <person name="Cullen D."/>
            <person name="Hibbett D.S."/>
            <person name="Grigoriev I.V."/>
        </authorList>
    </citation>
    <scope>NUCLEOTIDE SEQUENCE [LARGE SCALE GENOMIC DNA]</scope>
    <source>
        <strain evidence="3">PC15</strain>
    </source>
</reference>
<feature type="region of interest" description="Disordered" evidence="1">
    <location>
        <begin position="1"/>
        <end position="36"/>
    </location>
</feature>
<evidence type="ECO:0000313" key="2">
    <source>
        <dbReference type="EMBL" id="KDQ28845.1"/>
    </source>
</evidence>
<proteinExistence type="predicted"/>
<sequence length="93" mass="10346">MTGVDSIAKSDELDEDPDEPMDVDDTSNNGTEDPNLFLDEDEADILVNDDSEAEDADLTDEIDESELDLDADHDDEDEEEVEDIIAEEGYADY</sequence>
<dbReference type="AlphaFoldDB" id="A0A067NPE4"/>
<dbReference type="HOGENOM" id="CLU_2400612_0_0_1"/>
<feature type="compositionally biased region" description="Acidic residues" evidence="1">
    <location>
        <begin position="12"/>
        <end position="25"/>
    </location>
</feature>
<gene>
    <name evidence="2" type="ORF">PLEOSDRAFT_1102884</name>
</gene>
<dbReference type="VEuPathDB" id="FungiDB:PLEOSDRAFT_1102884"/>
<accession>A0A067NPE4</accession>
<evidence type="ECO:0000256" key="1">
    <source>
        <dbReference type="SAM" id="MobiDB-lite"/>
    </source>
</evidence>
<dbReference type="Proteomes" id="UP000027073">
    <property type="component" value="Unassembled WGS sequence"/>
</dbReference>
<dbReference type="InParanoid" id="A0A067NPE4"/>
<feature type="region of interest" description="Disordered" evidence="1">
    <location>
        <begin position="48"/>
        <end position="81"/>
    </location>
</feature>
<dbReference type="EMBL" id="KL198007">
    <property type="protein sequence ID" value="KDQ28845.1"/>
    <property type="molecule type" value="Genomic_DNA"/>
</dbReference>
<organism evidence="2 3">
    <name type="scientific">Pleurotus ostreatus (strain PC15)</name>
    <name type="common">Oyster mushroom</name>
    <dbReference type="NCBI Taxonomy" id="1137138"/>
    <lineage>
        <taxon>Eukaryota</taxon>
        <taxon>Fungi</taxon>
        <taxon>Dikarya</taxon>
        <taxon>Basidiomycota</taxon>
        <taxon>Agaricomycotina</taxon>
        <taxon>Agaricomycetes</taxon>
        <taxon>Agaricomycetidae</taxon>
        <taxon>Agaricales</taxon>
        <taxon>Pleurotineae</taxon>
        <taxon>Pleurotaceae</taxon>
        <taxon>Pleurotus</taxon>
    </lineage>
</organism>
<protein>
    <submittedName>
        <fullName evidence="2">Uncharacterized protein</fullName>
    </submittedName>
</protein>